<sequence>MSGSSNHATSASFLQDLSNLQSLVALRRIERAPSHLWDEDQRELLTILYRWYDNADQTTLPRVFNYVTGLDLRISVVRYQFENHVLLYGGRAFSEYARVMAIPFHDPEGRYNAIRGIIEETATDSGIDLQRRETEIAFDSGAARWAKSPRTRKTYRSLVRRAAQKEKEKGQISRLTEPVVLPSDQQEIPISECVLGNVALSTNNQDEERWSDTENPSPRTALVEQVRSSMEPIKRKIAFRVWDENSRTIFSKEDGFVSQAFTIWRGEYPPPFTPDGEGRDALKLLTNLHLCLKGGASTFVSLSTSLLQALVKASTMDDPWIAIERMVWASVPAGAILHHFPIADLHILAQRDPICSQLLNLSAFQPRRRTRHVSDRMCEQLNTITTHTIRAVAAIARAFGMHCERVSHVHIQGFIAALVDSFQLRYDETGDAHASNIAHNFAVTLRSRVHRIEDVALAFLEGARQGNDVVAYYARRRS</sequence>
<dbReference type="InterPro" id="IPR056009">
    <property type="entry name" value="DUF7587"/>
</dbReference>
<dbReference type="EMBL" id="KB445641">
    <property type="protein sequence ID" value="EMD65402.1"/>
    <property type="molecule type" value="Genomic_DNA"/>
</dbReference>
<dbReference type="eggNOG" id="ENOG502SXGW">
    <property type="taxonomic scope" value="Eukaryota"/>
</dbReference>
<dbReference type="HOGENOM" id="CLU_572358_0_0_1"/>
<dbReference type="Proteomes" id="UP000016934">
    <property type="component" value="Unassembled WGS sequence"/>
</dbReference>
<dbReference type="KEGG" id="bsc:COCSADRAFT_87070"/>
<organism evidence="2 3">
    <name type="scientific">Cochliobolus sativus (strain ND90Pr / ATCC 201652)</name>
    <name type="common">Common root rot and spot blotch fungus</name>
    <name type="synonym">Bipolaris sorokiniana</name>
    <dbReference type="NCBI Taxonomy" id="665912"/>
    <lineage>
        <taxon>Eukaryota</taxon>
        <taxon>Fungi</taxon>
        <taxon>Dikarya</taxon>
        <taxon>Ascomycota</taxon>
        <taxon>Pezizomycotina</taxon>
        <taxon>Dothideomycetes</taxon>
        <taxon>Pleosporomycetidae</taxon>
        <taxon>Pleosporales</taxon>
        <taxon>Pleosporineae</taxon>
        <taxon>Pleosporaceae</taxon>
        <taxon>Bipolaris</taxon>
    </lineage>
</organism>
<gene>
    <name evidence="2" type="ORF">COCSADRAFT_87070</name>
</gene>
<reference evidence="3" key="2">
    <citation type="journal article" date="2013" name="PLoS Genet.">
        <title>Comparative genome structure, secondary metabolite, and effector coding capacity across Cochliobolus pathogens.</title>
        <authorList>
            <person name="Condon B.J."/>
            <person name="Leng Y."/>
            <person name="Wu D."/>
            <person name="Bushley K.E."/>
            <person name="Ohm R.A."/>
            <person name="Otillar R."/>
            <person name="Martin J."/>
            <person name="Schackwitz W."/>
            <person name="Grimwood J."/>
            <person name="MohdZainudin N."/>
            <person name="Xue C."/>
            <person name="Wang R."/>
            <person name="Manning V.A."/>
            <person name="Dhillon B."/>
            <person name="Tu Z.J."/>
            <person name="Steffenson B.J."/>
            <person name="Salamov A."/>
            <person name="Sun H."/>
            <person name="Lowry S."/>
            <person name="LaButti K."/>
            <person name="Han J."/>
            <person name="Copeland A."/>
            <person name="Lindquist E."/>
            <person name="Barry K."/>
            <person name="Schmutz J."/>
            <person name="Baker S.E."/>
            <person name="Ciuffetti L.M."/>
            <person name="Grigoriev I.V."/>
            <person name="Zhong S."/>
            <person name="Turgeon B.G."/>
        </authorList>
    </citation>
    <scope>NUCLEOTIDE SEQUENCE [LARGE SCALE GENOMIC DNA]</scope>
    <source>
        <strain evidence="3">ND90Pr / ATCC 201652</strain>
    </source>
</reference>
<proteinExistence type="predicted"/>
<dbReference type="RefSeq" id="XP_007698560.1">
    <property type="nucleotide sequence ID" value="XM_007700370.1"/>
</dbReference>
<name>M2T8Y0_COCSN</name>
<feature type="domain" description="DUF7587" evidence="1">
    <location>
        <begin position="235"/>
        <end position="317"/>
    </location>
</feature>
<dbReference type="AlphaFoldDB" id="M2T8Y0"/>
<dbReference type="GeneID" id="19141158"/>
<keyword evidence="3" id="KW-1185">Reference proteome</keyword>
<evidence type="ECO:0000313" key="3">
    <source>
        <dbReference type="Proteomes" id="UP000016934"/>
    </source>
</evidence>
<protein>
    <recommendedName>
        <fullName evidence="1">DUF7587 domain-containing protein</fullName>
    </recommendedName>
</protein>
<dbReference type="OMA" id="QAFTIWR"/>
<dbReference type="OrthoDB" id="5397734at2759"/>
<accession>M2T8Y0</accession>
<reference evidence="2 3" key="1">
    <citation type="journal article" date="2012" name="PLoS Pathog.">
        <title>Diverse lifestyles and strategies of plant pathogenesis encoded in the genomes of eighteen Dothideomycetes fungi.</title>
        <authorList>
            <person name="Ohm R.A."/>
            <person name="Feau N."/>
            <person name="Henrissat B."/>
            <person name="Schoch C.L."/>
            <person name="Horwitz B.A."/>
            <person name="Barry K.W."/>
            <person name="Condon B.J."/>
            <person name="Copeland A.C."/>
            <person name="Dhillon B."/>
            <person name="Glaser F."/>
            <person name="Hesse C.N."/>
            <person name="Kosti I."/>
            <person name="LaButti K."/>
            <person name="Lindquist E.A."/>
            <person name="Lucas S."/>
            <person name="Salamov A.A."/>
            <person name="Bradshaw R.E."/>
            <person name="Ciuffetti L."/>
            <person name="Hamelin R.C."/>
            <person name="Kema G.H.J."/>
            <person name="Lawrence C."/>
            <person name="Scott J.A."/>
            <person name="Spatafora J.W."/>
            <person name="Turgeon B.G."/>
            <person name="de Wit P.J.G.M."/>
            <person name="Zhong S."/>
            <person name="Goodwin S.B."/>
            <person name="Grigoriev I.V."/>
        </authorList>
    </citation>
    <scope>NUCLEOTIDE SEQUENCE [LARGE SCALE GENOMIC DNA]</scope>
    <source>
        <strain evidence="3">ND90Pr / ATCC 201652</strain>
    </source>
</reference>
<evidence type="ECO:0000313" key="2">
    <source>
        <dbReference type="EMBL" id="EMD65402.1"/>
    </source>
</evidence>
<evidence type="ECO:0000259" key="1">
    <source>
        <dbReference type="Pfam" id="PF24494"/>
    </source>
</evidence>
<dbReference type="Pfam" id="PF24494">
    <property type="entry name" value="DUF7587"/>
    <property type="match status" value="1"/>
</dbReference>